<gene>
    <name evidence="3" type="ORF">EJB05_46293</name>
</gene>
<dbReference type="Pfam" id="PF09353">
    <property type="entry name" value="DUF1995"/>
    <property type="match status" value="1"/>
</dbReference>
<name>A0A5J9TMR0_9POAL</name>
<keyword evidence="4" id="KW-1185">Reference proteome</keyword>
<comment type="caution">
    <text evidence="3">The sequence shown here is derived from an EMBL/GenBank/DDBJ whole genome shotgun (WGS) entry which is preliminary data.</text>
</comment>
<evidence type="ECO:0000259" key="2">
    <source>
        <dbReference type="Pfam" id="PF09353"/>
    </source>
</evidence>
<evidence type="ECO:0000313" key="4">
    <source>
        <dbReference type="Proteomes" id="UP000324897"/>
    </source>
</evidence>
<dbReference type="OrthoDB" id="5696at2759"/>
<dbReference type="InterPro" id="IPR053021">
    <property type="entry name" value="Chloroplast_ADK"/>
</dbReference>
<dbReference type="InterPro" id="IPR018962">
    <property type="entry name" value="DUF1995"/>
</dbReference>
<dbReference type="Proteomes" id="UP000324897">
    <property type="component" value="Chromosome 3"/>
</dbReference>
<dbReference type="Gramene" id="TVU12642">
    <property type="protein sequence ID" value="TVU12642"/>
    <property type="gene ID" value="EJB05_46293"/>
</dbReference>
<feature type="region of interest" description="Disordered" evidence="1">
    <location>
        <begin position="56"/>
        <end position="93"/>
    </location>
</feature>
<feature type="region of interest" description="Disordered" evidence="1">
    <location>
        <begin position="278"/>
        <end position="298"/>
    </location>
</feature>
<evidence type="ECO:0000313" key="3">
    <source>
        <dbReference type="EMBL" id="TVU12642.1"/>
    </source>
</evidence>
<proteinExistence type="predicted"/>
<feature type="domain" description="DUF1995" evidence="2">
    <location>
        <begin position="90"/>
        <end position="256"/>
    </location>
</feature>
<dbReference type="PANTHER" id="PTHR35509">
    <property type="entry name" value="DOMAIN PROTEIN, PUTATIVE (DUF1995)-RELATED"/>
    <property type="match status" value="1"/>
</dbReference>
<dbReference type="EMBL" id="RWGY01000039">
    <property type="protein sequence ID" value="TVU12642.1"/>
    <property type="molecule type" value="Genomic_DNA"/>
</dbReference>
<accession>A0A5J9TMR0</accession>
<evidence type="ECO:0000256" key="1">
    <source>
        <dbReference type="SAM" id="MobiDB-lite"/>
    </source>
</evidence>
<reference evidence="3 4" key="1">
    <citation type="journal article" date="2019" name="Sci. Rep.">
        <title>A high-quality genome of Eragrostis curvula grass provides insights into Poaceae evolution and supports new strategies to enhance forage quality.</title>
        <authorList>
            <person name="Carballo J."/>
            <person name="Santos B.A.C.M."/>
            <person name="Zappacosta D."/>
            <person name="Garbus I."/>
            <person name="Selva J.P."/>
            <person name="Gallo C.A."/>
            <person name="Diaz A."/>
            <person name="Albertini E."/>
            <person name="Caccamo M."/>
            <person name="Echenique V."/>
        </authorList>
    </citation>
    <scope>NUCLEOTIDE SEQUENCE [LARGE SCALE GENOMIC DNA]</scope>
    <source>
        <strain evidence="4">cv. Victoria</strain>
        <tissue evidence="3">Leaf</tissue>
    </source>
</reference>
<organism evidence="3 4">
    <name type="scientific">Eragrostis curvula</name>
    <name type="common">weeping love grass</name>
    <dbReference type="NCBI Taxonomy" id="38414"/>
    <lineage>
        <taxon>Eukaryota</taxon>
        <taxon>Viridiplantae</taxon>
        <taxon>Streptophyta</taxon>
        <taxon>Embryophyta</taxon>
        <taxon>Tracheophyta</taxon>
        <taxon>Spermatophyta</taxon>
        <taxon>Magnoliopsida</taxon>
        <taxon>Liliopsida</taxon>
        <taxon>Poales</taxon>
        <taxon>Poaceae</taxon>
        <taxon>PACMAD clade</taxon>
        <taxon>Chloridoideae</taxon>
        <taxon>Eragrostideae</taxon>
        <taxon>Eragrostidinae</taxon>
        <taxon>Eragrostis</taxon>
    </lineage>
</organism>
<sequence length="442" mass="47388">MATTAPLLSPHGACRSPLLRTVPPQLLAFNLAAPARLRPGLCLRRAPPPCTAKFGKFDASDAPAEAEEAEAAATDGEEAKKAEEDDSCLPSDLEGAIRQSGKASADFVNSGGMRAIAELLIPQLEFLNEEGAQAELWGLARIFLDTLVEETGQKVTAIFPDAGAAALLKYQWQDAQFKCSSLSDRKPVGAEDEVAVMIIPDHQMLESVERIASQLSDDPIRPLIMWNPRLVSGDVGVGFNVRNLRKNFLRKWKVFYDDPSRPNRYLLARELTTRPDATDVDRIFGGDDEESEKPPSMMNNVKGVFSSNLQLMSSMFSTGEVEALRELADDNPSVGCKNVRALELCAAAAAADVVDDDRTSSADEHADAVPVLDDVDGPRPRCCPHLSPCRPPLSPPADDPPPTYDVIAAASAVWKPGSDVIAFAIVSVSTPAGALPLAAAFC</sequence>
<dbReference type="AlphaFoldDB" id="A0A5J9TMR0"/>
<feature type="non-terminal residue" evidence="3">
    <location>
        <position position="1"/>
    </location>
</feature>
<protein>
    <recommendedName>
        <fullName evidence="2">DUF1995 domain-containing protein</fullName>
    </recommendedName>
</protein>
<dbReference type="PANTHER" id="PTHR35509:SF1">
    <property type="entry name" value="DOMAIN PROTEIN, PUTATIVE (DUF1995)-RELATED"/>
    <property type="match status" value="1"/>
</dbReference>